<comment type="caution">
    <text evidence="1">The sequence shown here is derived from an EMBL/GenBank/DDBJ whole genome shotgun (WGS) entry which is preliminary data.</text>
</comment>
<evidence type="ECO:0000313" key="2">
    <source>
        <dbReference type="Proteomes" id="UP001359886"/>
    </source>
</evidence>
<gene>
    <name evidence="1" type="ORF">V3330_17855</name>
</gene>
<dbReference type="RefSeq" id="WP_354696820.1">
    <property type="nucleotide sequence ID" value="NZ_JAZHOG010000014.1"/>
</dbReference>
<reference evidence="1 2" key="1">
    <citation type="submission" date="2024-02" db="EMBL/GenBank/DDBJ databases">
        <title>A novel Wenzhouxiangellaceae bacterium, isolated from coastal sediments.</title>
        <authorList>
            <person name="Du Z.-J."/>
            <person name="Ye Y.-Q."/>
            <person name="Zhang X.-Y."/>
        </authorList>
    </citation>
    <scope>NUCLEOTIDE SEQUENCE [LARGE SCALE GENOMIC DNA]</scope>
    <source>
        <strain evidence="1 2">CH-27</strain>
    </source>
</reference>
<dbReference type="Proteomes" id="UP001359886">
    <property type="component" value="Unassembled WGS sequence"/>
</dbReference>
<proteinExistence type="predicted"/>
<evidence type="ECO:0000313" key="1">
    <source>
        <dbReference type="EMBL" id="MEJ8569497.1"/>
    </source>
</evidence>
<organism evidence="1 2">
    <name type="scientific">Elongatibacter sediminis</name>
    <dbReference type="NCBI Taxonomy" id="3119006"/>
    <lineage>
        <taxon>Bacteria</taxon>
        <taxon>Pseudomonadati</taxon>
        <taxon>Pseudomonadota</taxon>
        <taxon>Gammaproteobacteria</taxon>
        <taxon>Chromatiales</taxon>
        <taxon>Wenzhouxiangellaceae</taxon>
        <taxon>Elongatibacter</taxon>
    </lineage>
</organism>
<evidence type="ECO:0008006" key="3">
    <source>
        <dbReference type="Google" id="ProtNLM"/>
    </source>
</evidence>
<keyword evidence="2" id="KW-1185">Reference proteome</keyword>
<sequence length="261" mass="29319">MPSESSGAPTLRILHQMARTGGTVICRCLASMQGVVLLSEIHPLGLKMFDPLRQAHEWYGLLTPKDLESIRSAPLNFRAAIRLIATRCSEQGRLLVIRDWSHLDYTGVPFTGPAEHSRLVEAVAPDFTLLRHATVRHPLDQWLSLSGKPVFRQHLGPRRFLKGAARFADSAAAIGFTRYEDFTRDSDAALERICRHLKIPFDAGYRNRWADYDNMTGDVLPGRSDGKIQSLPRRQADEQTVAAFQALPGYRHVLMTLGYDE</sequence>
<name>A0AAW9RH38_9GAMM</name>
<dbReference type="EMBL" id="JAZHOG010000014">
    <property type="protein sequence ID" value="MEJ8569497.1"/>
    <property type="molecule type" value="Genomic_DNA"/>
</dbReference>
<protein>
    <recommendedName>
        <fullName evidence="3">Sulfotransferase family protein</fullName>
    </recommendedName>
</protein>
<dbReference type="InterPro" id="IPR027417">
    <property type="entry name" value="P-loop_NTPase"/>
</dbReference>
<accession>A0AAW9RH38</accession>
<dbReference type="Gene3D" id="3.40.50.300">
    <property type="entry name" value="P-loop containing nucleotide triphosphate hydrolases"/>
    <property type="match status" value="1"/>
</dbReference>
<dbReference type="SUPFAM" id="SSF52540">
    <property type="entry name" value="P-loop containing nucleoside triphosphate hydrolases"/>
    <property type="match status" value="1"/>
</dbReference>
<dbReference type="AlphaFoldDB" id="A0AAW9RH38"/>